<gene>
    <name evidence="2" type="ORF">GMDG_01937</name>
</gene>
<evidence type="ECO:0000256" key="1">
    <source>
        <dbReference type="SAM" id="Phobius"/>
    </source>
</evidence>
<organism evidence="2 3">
    <name type="scientific">Pseudogymnoascus destructans (strain ATCC MYA-4855 / 20631-21)</name>
    <name type="common">Bat white-nose syndrome fungus</name>
    <name type="synonym">Geomyces destructans</name>
    <dbReference type="NCBI Taxonomy" id="658429"/>
    <lineage>
        <taxon>Eukaryota</taxon>
        <taxon>Fungi</taxon>
        <taxon>Dikarya</taxon>
        <taxon>Ascomycota</taxon>
        <taxon>Pezizomycotina</taxon>
        <taxon>Leotiomycetes</taxon>
        <taxon>Thelebolales</taxon>
        <taxon>Thelebolaceae</taxon>
        <taxon>Pseudogymnoascus</taxon>
    </lineage>
</organism>
<dbReference type="Proteomes" id="UP000011064">
    <property type="component" value="Unassembled WGS sequence"/>
</dbReference>
<dbReference type="HOGENOM" id="CLU_1993589_0_0_1"/>
<protein>
    <recommendedName>
        <fullName evidence="4">Transmembrane protein</fullName>
    </recommendedName>
</protein>
<keyword evidence="1" id="KW-1133">Transmembrane helix</keyword>
<keyword evidence="1" id="KW-0472">Membrane</keyword>
<dbReference type="VEuPathDB" id="FungiDB:GMDG_01937"/>
<proteinExistence type="predicted"/>
<name>L8G1X4_PSED2</name>
<evidence type="ECO:0008006" key="4">
    <source>
        <dbReference type="Google" id="ProtNLM"/>
    </source>
</evidence>
<keyword evidence="3" id="KW-1185">Reference proteome</keyword>
<evidence type="ECO:0000313" key="3">
    <source>
        <dbReference type="Proteomes" id="UP000011064"/>
    </source>
</evidence>
<keyword evidence="1" id="KW-0812">Transmembrane</keyword>
<dbReference type="InParanoid" id="L8G1X4"/>
<evidence type="ECO:0000313" key="2">
    <source>
        <dbReference type="EMBL" id="ELR05976.1"/>
    </source>
</evidence>
<accession>L8G1X4</accession>
<dbReference type="EMBL" id="GL573193">
    <property type="protein sequence ID" value="ELR05976.1"/>
    <property type="molecule type" value="Genomic_DNA"/>
</dbReference>
<reference evidence="3" key="1">
    <citation type="submission" date="2010-09" db="EMBL/GenBank/DDBJ databases">
        <title>The genome sequence of Geomyces destructans 20631-21.</title>
        <authorList>
            <consortium name="The Broad Institute Genome Sequencing Platform"/>
            <person name="Cuomo C.A."/>
            <person name="Blehert D.S."/>
            <person name="Lorch J.M."/>
            <person name="Young S.K."/>
            <person name="Zeng Q."/>
            <person name="Gargeya S."/>
            <person name="Fitzgerald M."/>
            <person name="Haas B."/>
            <person name="Abouelleil A."/>
            <person name="Alvarado L."/>
            <person name="Arachchi H.M."/>
            <person name="Berlin A."/>
            <person name="Brown A."/>
            <person name="Chapman S.B."/>
            <person name="Chen Z."/>
            <person name="Dunbar C."/>
            <person name="Freedman E."/>
            <person name="Gearin G."/>
            <person name="Gellesch M."/>
            <person name="Goldberg J."/>
            <person name="Griggs A."/>
            <person name="Gujja S."/>
            <person name="Heiman D."/>
            <person name="Howarth C."/>
            <person name="Larson L."/>
            <person name="Lui A."/>
            <person name="MacDonald P.J.P."/>
            <person name="Montmayeur A."/>
            <person name="Murphy C."/>
            <person name="Neiman D."/>
            <person name="Pearson M."/>
            <person name="Priest M."/>
            <person name="Roberts A."/>
            <person name="Saif S."/>
            <person name="Shea T."/>
            <person name="Shenoy N."/>
            <person name="Sisk P."/>
            <person name="Stolte C."/>
            <person name="Sykes S."/>
            <person name="Wortman J."/>
            <person name="Nusbaum C."/>
            <person name="Birren B."/>
        </authorList>
    </citation>
    <scope>NUCLEOTIDE SEQUENCE [LARGE SCALE GENOMIC DNA]</scope>
    <source>
        <strain evidence="3">ATCC MYA-4855 / 20631-21</strain>
    </source>
</reference>
<dbReference type="AlphaFoldDB" id="L8G1X4"/>
<feature type="transmembrane region" description="Helical" evidence="1">
    <location>
        <begin position="41"/>
        <end position="58"/>
    </location>
</feature>
<sequence>MGFRANPTKWSWICAKRQFGRCPNKPYGFPRRSLPFSKPPPSSFAAFFGLFLSGFSLSRRLSSAFFAPFSTPFPFPPLLVLPLFLFGLLPLLFPTPYMSLRRLVYKQPSKHVVWECVGLVSRGGS</sequence>
<feature type="transmembrane region" description="Helical" evidence="1">
    <location>
        <begin position="78"/>
        <end position="100"/>
    </location>
</feature>